<dbReference type="EMBL" id="BAAARV010000096">
    <property type="protein sequence ID" value="GAA2384318.1"/>
    <property type="molecule type" value="Genomic_DNA"/>
</dbReference>
<gene>
    <name evidence="1" type="ORF">GCM10010170_093620</name>
</gene>
<dbReference type="RefSeq" id="WP_344619173.1">
    <property type="nucleotide sequence ID" value="NZ_BAAARV010000096.1"/>
</dbReference>
<evidence type="ECO:0000313" key="1">
    <source>
        <dbReference type="EMBL" id="GAA2384318.1"/>
    </source>
</evidence>
<proteinExistence type="predicted"/>
<name>A0ABP5UN29_9ACTN</name>
<protein>
    <submittedName>
        <fullName evidence="1">Uncharacterized protein</fullName>
    </submittedName>
</protein>
<organism evidence="1 2">
    <name type="scientific">Dactylosporangium salmoneum</name>
    <dbReference type="NCBI Taxonomy" id="53361"/>
    <lineage>
        <taxon>Bacteria</taxon>
        <taxon>Bacillati</taxon>
        <taxon>Actinomycetota</taxon>
        <taxon>Actinomycetes</taxon>
        <taxon>Micromonosporales</taxon>
        <taxon>Micromonosporaceae</taxon>
        <taxon>Dactylosporangium</taxon>
    </lineage>
</organism>
<comment type="caution">
    <text evidence="1">The sequence shown here is derived from an EMBL/GenBank/DDBJ whole genome shotgun (WGS) entry which is preliminary data.</text>
</comment>
<sequence length="209" mass="21875">MSDSVPATLSRAAVNVNDRVSGDNRRVALHGGLVGVAQDDDGALRPVAGWYVAPAAVDIDDVLDRIVRDHDTTAPRELPDEGPAEVIALYHRVGSATLFGGQWRLLPVGERHSAASGVEGVGIETLIELADGRSIASAVVFATLTTHWVLCRVAKSDDPYRKGRLLDDPADVPVLGSSLAMLLDAALDSGGDVAHLETGRLDQLGAMAG</sequence>
<keyword evidence="2" id="KW-1185">Reference proteome</keyword>
<accession>A0ABP5UN29</accession>
<dbReference type="Proteomes" id="UP001501444">
    <property type="component" value="Unassembled WGS sequence"/>
</dbReference>
<reference evidence="2" key="1">
    <citation type="journal article" date="2019" name="Int. J. Syst. Evol. Microbiol.">
        <title>The Global Catalogue of Microorganisms (GCM) 10K type strain sequencing project: providing services to taxonomists for standard genome sequencing and annotation.</title>
        <authorList>
            <consortium name="The Broad Institute Genomics Platform"/>
            <consortium name="The Broad Institute Genome Sequencing Center for Infectious Disease"/>
            <person name="Wu L."/>
            <person name="Ma J."/>
        </authorList>
    </citation>
    <scope>NUCLEOTIDE SEQUENCE [LARGE SCALE GENOMIC DNA]</scope>
    <source>
        <strain evidence="2">JCM 3272</strain>
    </source>
</reference>
<evidence type="ECO:0000313" key="2">
    <source>
        <dbReference type="Proteomes" id="UP001501444"/>
    </source>
</evidence>